<dbReference type="KEGG" id="tcd:AAIA72_12500"/>
<dbReference type="EMBL" id="CP154858">
    <property type="protein sequence ID" value="XDT71623.1"/>
    <property type="molecule type" value="Genomic_DNA"/>
</dbReference>
<feature type="signal peptide" evidence="1">
    <location>
        <begin position="1"/>
        <end position="19"/>
    </location>
</feature>
<evidence type="ECO:0000313" key="2">
    <source>
        <dbReference type="EMBL" id="XDT71623.1"/>
    </source>
</evidence>
<dbReference type="AlphaFoldDB" id="A0AB39UU91"/>
<reference evidence="2" key="1">
    <citation type="submission" date="2024-05" db="EMBL/GenBank/DDBJ databases">
        <title>Genome sequencing of novel strain.</title>
        <authorList>
            <person name="Ganbat D."/>
            <person name="Ganbat S."/>
            <person name="Lee S.-J."/>
        </authorList>
    </citation>
    <scope>NUCLEOTIDE SEQUENCE</scope>
    <source>
        <strain evidence="2">SMD15-11</strain>
    </source>
</reference>
<feature type="chain" id="PRO_5044233939" evidence="1">
    <location>
        <begin position="20"/>
        <end position="168"/>
    </location>
</feature>
<protein>
    <submittedName>
        <fullName evidence="2">Uncharacterized protein</fullName>
    </submittedName>
</protein>
<dbReference type="RefSeq" id="WP_369600650.1">
    <property type="nucleotide sequence ID" value="NZ_CP154858.1"/>
</dbReference>
<proteinExistence type="predicted"/>
<name>A0AB39UU91_9GAMM</name>
<sequence length="168" mass="18571">MSRYWLLLGAWASAVFASADDTHTVTVTVSPDLYVSFEERQVPDACHTSPGSCEVNGTPRIGAISAPPDSYLSRISLRYKDRTYLLDSGHMYNPQLAGRAVPARPEGWVHASCMDAENCVVRVVLGDAGDTYVAEWYVLDGKSLRTLLSPSEDLINLFMKDIRPPVYE</sequence>
<gene>
    <name evidence="2" type="ORF">AAIA72_12500</name>
</gene>
<evidence type="ECO:0000256" key="1">
    <source>
        <dbReference type="SAM" id="SignalP"/>
    </source>
</evidence>
<accession>A0AB39UU91</accession>
<keyword evidence="1" id="KW-0732">Signal</keyword>
<organism evidence="2">
    <name type="scientific">Thermohahella caldifontis</name>
    <dbReference type="NCBI Taxonomy" id="3142973"/>
    <lineage>
        <taxon>Bacteria</taxon>
        <taxon>Pseudomonadati</taxon>
        <taxon>Pseudomonadota</taxon>
        <taxon>Gammaproteobacteria</taxon>
        <taxon>Oceanospirillales</taxon>
        <taxon>Hahellaceae</taxon>
        <taxon>Thermohahella</taxon>
    </lineage>
</organism>